<dbReference type="InterPro" id="IPR043502">
    <property type="entry name" value="DNA/RNA_pol_sf"/>
</dbReference>
<feature type="compositionally biased region" description="Pro residues" evidence="1">
    <location>
        <begin position="240"/>
        <end position="249"/>
    </location>
</feature>
<dbReference type="EMBL" id="CACVBM020000888">
    <property type="protein sequence ID" value="CAA7024341.1"/>
    <property type="molecule type" value="Genomic_DNA"/>
</dbReference>
<dbReference type="AlphaFoldDB" id="A0A6D2I9E8"/>
<gene>
    <name evidence="3" type="ORF">MERR_LOCUS11576</name>
</gene>
<feature type="compositionally biased region" description="Low complexity" evidence="1">
    <location>
        <begin position="168"/>
        <end position="198"/>
    </location>
</feature>
<sequence length="786" mass="87285">MTSDLHNLALHSPYTGGDDVLLGDGSAQSISHTDKNLISVFQLCSTNGVAVTFTPTYFQVRDLTTGALRLEGKPKDGTYEWPKHNMSKPPSLAYASVVKTSMSDWHSRLGHPAISVLQKMISIDELADAGHLQADTPVVSSVLVAAPSSSPSPPETQSSPGIEILHNPQAPLPQQAQPSHQAQSSQQAPPSDDQSTQQAQQWDTAHPTQQTQPQRPTSSPSTSLRSTCENSHQPANPKQTQPPPAPPSPTRKSNRQKKPVQKLNLSAIVYQSHEVVPTSVAEALRDPRWRAAMCEEIDNHIREHTWDLISSTVAENIVGSKWIFTIKRHANGAISKFKARLVAKGFNQRPGIDYHETFSPVIKPSTIRLVLSVSVSKNWQIRQFDVNHAFLQGKLDDEVYMTQPPGFVNKDEPQAVCKLRKAIYGLKQTPQAWYNELRTFLLQYGFVNSLADASLFIYNNNGVLLYMLVYVDDIILTGNSQPHLDKFITSLSNRFSLKDLGTLSYFLGMEAQYLPDGLLLTQRRYIADLLHKNNMTDCKSVPTPMCPNTKLTLTSGDQLKDPSQYRALVGSLQYLSLTRPDVSYAVNKLSQFMHKPTDIHWSAVKRILRYLSGTQSQGIFYSKTNAPSLHAYTDADWGGDKYDYISTGAYIVYYGKHPIAWSSKKQKGVSRSSTEAEYRAVTEAVSEVIWIKSLLTEMGITPSPTPPVYCDNIGATYLAANPVFHSRMKHLALDYHFVRNLVQSRQVQVAHVTSADQLADTLIKPLPRSRFQQLAVKIGLTTGTPS</sequence>
<dbReference type="Proteomes" id="UP000467841">
    <property type="component" value="Unassembled WGS sequence"/>
</dbReference>
<name>A0A6D2I9E8_9BRAS</name>
<dbReference type="InterPro" id="IPR013103">
    <property type="entry name" value="RVT_2"/>
</dbReference>
<proteinExistence type="predicted"/>
<feature type="compositionally biased region" description="Low complexity" evidence="1">
    <location>
        <begin position="144"/>
        <end position="160"/>
    </location>
</feature>
<organism evidence="3 4">
    <name type="scientific">Microthlaspi erraticum</name>
    <dbReference type="NCBI Taxonomy" id="1685480"/>
    <lineage>
        <taxon>Eukaryota</taxon>
        <taxon>Viridiplantae</taxon>
        <taxon>Streptophyta</taxon>
        <taxon>Embryophyta</taxon>
        <taxon>Tracheophyta</taxon>
        <taxon>Spermatophyta</taxon>
        <taxon>Magnoliopsida</taxon>
        <taxon>eudicotyledons</taxon>
        <taxon>Gunneridae</taxon>
        <taxon>Pentapetalae</taxon>
        <taxon>rosids</taxon>
        <taxon>malvids</taxon>
        <taxon>Brassicales</taxon>
        <taxon>Brassicaceae</taxon>
        <taxon>Coluteocarpeae</taxon>
        <taxon>Microthlaspi</taxon>
    </lineage>
</organism>
<feature type="compositionally biased region" description="Low complexity" evidence="1">
    <location>
        <begin position="207"/>
        <end position="223"/>
    </location>
</feature>
<evidence type="ECO:0000256" key="1">
    <source>
        <dbReference type="SAM" id="MobiDB-lite"/>
    </source>
</evidence>
<feature type="domain" description="Reverse transcriptase Ty1/copia-type" evidence="2">
    <location>
        <begin position="304"/>
        <end position="546"/>
    </location>
</feature>
<protein>
    <recommendedName>
        <fullName evidence="2">Reverse transcriptase Ty1/copia-type domain-containing protein</fullName>
    </recommendedName>
</protein>
<feature type="compositionally biased region" description="Polar residues" evidence="1">
    <location>
        <begin position="224"/>
        <end position="233"/>
    </location>
</feature>
<accession>A0A6D2I9E8</accession>
<dbReference type="PANTHER" id="PTHR11439">
    <property type="entry name" value="GAG-POL-RELATED RETROTRANSPOSON"/>
    <property type="match status" value="1"/>
</dbReference>
<dbReference type="SUPFAM" id="SSF56672">
    <property type="entry name" value="DNA/RNA polymerases"/>
    <property type="match status" value="1"/>
</dbReference>
<evidence type="ECO:0000259" key="2">
    <source>
        <dbReference type="Pfam" id="PF07727"/>
    </source>
</evidence>
<dbReference type="Pfam" id="PF07727">
    <property type="entry name" value="RVT_2"/>
    <property type="match status" value="1"/>
</dbReference>
<evidence type="ECO:0000313" key="4">
    <source>
        <dbReference type="Proteomes" id="UP000467841"/>
    </source>
</evidence>
<evidence type="ECO:0000313" key="3">
    <source>
        <dbReference type="EMBL" id="CAA7024341.1"/>
    </source>
</evidence>
<comment type="caution">
    <text evidence="3">The sequence shown here is derived from an EMBL/GenBank/DDBJ whole genome shotgun (WGS) entry which is preliminary data.</text>
</comment>
<dbReference type="OrthoDB" id="1737296at2759"/>
<dbReference type="CDD" id="cd09272">
    <property type="entry name" value="RNase_HI_RT_Ty1"/>
    <property type="match status" value="1"/>
</dbReference>
<dbReference type="PANTHER" id="PTHR11439:SF463">
    <property type="entry name" value="REVERSE TRANSCRIPTASE TY1_COPIA-TYPE DOMAIN-CONTAINING PROTEIN"/>
    <property type="match status" value="1"/>
</dbReference>
<reference evidence="3" key="1">
    <citation type="submission" date="2020-01" db="EMBL/GenBank/DDBJ databases">
        <authorList>
            <person name="Mishra B."/>
        </authorList>
    </citation>
    <scope>NUCLEOTIDE SEQUENCE [LARGE SCALE GENOMIC DNA]</scope>
</reference>
<feature type="region of interest" description="Disordered" evidence="1">
    <location>
        <begin position="144"/>
        <end position="260"/>
    </location>
</feature>
<keyword evidence="4" id="KW-1185">Reference proteome</keyword>